<keyword evidence="8" id="KW-1015">Disulfide bond</keyword>
<feature type="domain" description="Ig-like" evidence="15">
    <location>
        <begin position="139"/>
        <end position="224"/>
    </location>
</feature>
<dbReference type="InterPro" id="IPR051036">
    <property type="entry name" value="SIGLEC"/>
</dbReference>
<evidence type="ECO:0000313" key="16">
    <source>
        <dbReference type="Proteomes" id="UP000515126"/>
    </source>
</evidence>
<dbReference type="GO" id="GO:0030100">
    <property type="term" value="P:regulation of endocytosis"/>
    <property type="evidence" value="ECO:0007669"/>
    <property type="project" value="Ensembl"/>
</dbReference>
<dbReference type="InterPro" id="IPR003598">
    <property type="entry name" value="Ig_sub2"/>
</dbReference>
<keyword evidence="5" id="KW-0130">Cell adhesion</keyword>
<feature type="chain" id="PRO_5044648705" evidence="14">
    <location>
        <begin position="17"/>
        <end position="569"/>
    </location>
</feature>
<dbReference type="AlphaFoldDB" id="A0A6P5Q372"/>
<organism evidence="16 17">
    <name type="scientific">Mus caroli</name>
    <name type="common">Ryukyu mouse</name>
    <name type="synonym">Ricefield mouse</name>
    <dbReference type="NCBI Taxonomy" id="10089"/>
    <lineage>
        <taxon>Eukaryota</taxon>
        <taxon>Metazoa</taxon>
        <taxon>Chordata</taxon>
        <taxon>Craniata</taxon>
        <taxon>Vertebrata</taxon>
        <taxon>Euteleostomi</taxon>
        <taxon>Mammalia</taxon>
        <taxon>Eutheria</taxon>
        <taxon>Euarchontoglires</taxon>
        <taxon>Glires</taxon>
        <taxon>Rodentia</taxon>
        <taxon>Myomorpha</taxon>
        <taxon>Muroidea</taxon>
        <taxon>Muridae</taxon>
        <taxon>Murinae</taxon>
        <taxon>Mus</taxon>
        <taxon>Mus</taxon>
    </lineage>
</organism>
<dbReference type="InterPro" id="IPR013106">
    <property type="entry name" value="Ig_V-set"/>
</dbReference>
<dbReference type="Pfam" id="PF07679">
    <property type="entry name" value="I-set"/>
    <property type="match status" value="1"/>
</dbReference>
<keyword evidence="10" id="KW-0393">Immunoglobulin domain</keyword>
<feature type="signal peptide" evidence="14">
    <location>
        <begin position="1"/>
        <end position="16"/>
    </location>
</feature>
<dbReference type="PROSITE" id="PS50835">
    <property type="entry name" value="IG_LIKE"/>
    <property type="match status" value="2"/>
</dbReference>
<evidence type="ECO:0000256" key="2">
    <source>
        <dbReference type="ARBA" id="ARBA00022692"/>
    </source>
</evidence>
<comment type="similarity">
    <text evidence="11">Belongs to the immunoglobulin superfamily. SIGLEC (sialic acid binding Ig-like lectin) family.</text>
</comment>
<feature type="domain" description="Ig-like" evidence="15">
    <location>
        <begin position="229"/>
        <end position="324"/>
    </location>
</feature>
<keyword evidence="4" id="KW-0430">Lectin</keyword>
<dbReference type="RefSeq" id="XP_029334969.1">
    <property type="nucleotide sequence ID" value="XM_029479109.1"/>
</dbReference>
<evidence type="ECO:0000256" key="14">
    <source>
        <dbReference type="SAM" id="SignalP"/>
    </source>
</evidence>
<evidence type="ECO:0000256" key="13">
    <source>
        <dbReference type="SAM" id="Phobius"/>
    </source>
</evidence>
<dbReference type="FunFam" id="2.60.40.10:FF:000912">
    <property type="entry name" value="Myeloid cell surface antigen CD33"/>
    <property type="match status" value="1"/>
</dbReference>
<dbReference type="GO" id="GO:0048029">
    <property type="term" value="F:monosaccharide binding"/>
    <property type="evidence" value="ECO:0007669"/>
    <property type="project" value="Ensembl"/>
</dbReference>
<evidence type="ECO:0000256" key="11">
    <source>
        <dbReference type="ARBA" id="ARBA00038361"/>
    </source>
</evidence>
<dbReference type="RefSeq" id="XP_021023157.1">
    <property type="nucleotide sequence ID" value="XM_021167498.1"/>
</dbReference>
<keyword evidence="2 13" id="KW-0812">Transmembrane</keyword>
<dbReference type="GeneID" id="110298324"/>
<name>A0A6P5Q372_MUSCR</name>
<dbReference type="GO" id="GO:0005764">
    <property type="term" value="C:lysosome"/>
    <property type="evidence" value="ECO:0007669"/>
    <property type="project" value="Ensembl"/>
</dbReference>
<evidence type="ECO:0000256" key="5">
    <source>
        <dbReference type="ARBA" id="ARBA00022889"/>
    </source>
</evidence>
<dbReference type="InterPro" id="IPR013783">
    <property type="entry name" value="Ig-like_fold"/>
</dbReference>
<evidence type="ECO:0000256" key="3">
    <source>
        <dbReference type="ARBA" id="ARBA00022729"/>
    </source>
</evidence>
<evidence type="ECO:0000256" key="6">
    <source>
        <dbReference type="ARBA" id="ARBA00022989"/>
    </source>
</evidence>
<dbReference type="SUPFAM" id="SSF48726">
    <property type="entry name" value="Immunoglobulin"/>
    <property type="match status" value="4"/>
</dbReference>
<dbReference type="PANTHER" id="PTHR12035">
    <property type="entry name" value="SIALIC ACID BINDING IMMUNOGLOBULIN-LIKE LECTIN"/>
    <property type="match status" value="1"/>
</dbReference>
<dbReference type="PANTHER" id="PTHR12035:SF132">
    <property type="entry name" value="MYELOID CELL SURFACE ANTIGEN CD33"/>
    <property type="match status" value="1"/>
</dbReference>
<accession>A0A6P5Q372</accession>
<dbReference type="SMART" id="SM00408">
    <property type="entry name" value="IGc2"/>
    <property type="match status" value="1"/>
</dbReference>
<dbReference type="KEGG" id="mcal:110298324"/>
<keyword evidence="3 14" id="KW-0732">Signal</keyword>
<dbReference type="Gene3D" id="2.60.40.10">
    <property type="entry name" value="Immunoglobulins"/>
    <property type="match status" value="3"/>
</dbReference>
<keyword evidence="7 13" id="KW-0472">Membrane</keyword>
<evidence type="ECO:0000256" key="1">
    <source>
        <dbReference type="ARBA" id="ARBA00004479"/>
    </source>
</evidence>
<feature type="compositionally biased region" description="Polar residues" evidence="12">
    <location>
        <begin position="507"/>
        <end position="519"/>
    </location>
</feature>
<protein>
    <submittedName>
        <fullName evidence="17 18">Sialic acid-binding Ig-like lectin 5 isoform X1</fullName>
    </submittedName>
</protein>
<dbReference type="Proteomes" id="UP000515126">
    <property type="component" value="Chromosome 7"/>
</dbReference>
<keyword evidence="9" id="KW-0325">Glycoprotein</keyword>
<keyword evidence="16" id="KW-1185">Reference proteome</keyword>
<sequence>MRWAWLLPLLWAGCLATDGYSISVTGSVTVQEGLCVFVACRVQYPNSQGPVFGYWFRKGANVNSNSPVATNDPQRSVLKEAQGRFYLMGKKNGHNCSLDIRDAQKIDTGKYFFRLDGSVKYSFLESMLSVLVIALTEVPNIQVTSTLVSGNSTKLLCSVPWACEQGTPPIFSWMSSALTSLGHRTTLSSELNLTPRPQDNGTNLTCQVNLPSTGVTVERTQQLSVIYAPQKMTIRVSWGDDTETKVLHSGASLQIQEGESLRMVCMADSNPPAVLRWESPTQKPFQLSTPAELQLPRVELEDQGKYTCQAQNSQGTQTASVSLSIRSLLQLLGPSCSFEGPGLHCSCSSRAWPAPSLRWQLGEGVLEGNSSNGSFTVKSSSTGQWANSSLSLSMEFSSNRRLSCEAWSDNGVQRATILLVPGPKVSQAGKSETSRGTVLGAIWGAGLTALLAVCLCLIFFTVKVLRKKSALKVAGTKGNHLAKNPASTINSASTTSSNTALGYPLQSHLNESGSQTQKEQPPLATVPDTQTNEPELHYASLSFQGPMPPKPQNTEAMKSVYTEIKIHKC</sequence>
<evidence type="ECO:0000256" key="4">
    <source>
        <dbReference type="ARBA" id="ARBA00022734"/>
    </source>
</evidence>
<keyword evidence="6 13" id="KW-1133">Transmembrane helix</keyword>
<comment type="subcellular location">
    <subcellularLocation>
        <location evidence="1">Membrane</location>
        <topology evidence="1">Single-pass type I membrane protein</topology>
    </subcellularLocation>
</comment>
<dbReference type="GO" id="GO:0007155">
    <property type="term" value="P:cell adhesion"/>
    <property type="evidence" value="ECO:0007669"/>
    <property type="project" value="UniProtKB-KW"/>
</dbReference>
<evidence type="ECO:0000313" key="18">
    <source>
        <dbReference type="RefSeq" id="XP_029334969.1"/>
    </source>
</evidence>
<gene>
    <name evidence="17 18" type="primary">LOC110298324</name>
</gene>
<feature type="region of interest" description="Disordered" evidence="12">
    <location>
        <begin position="500"/>
        <end position="530"/>
    </location>
</feature>
<evidence type="ECO:0000256" key="7">
    <source>
        <dbReference type="ARBA" id="ARBA00023136"/>
    </source>
</evidence>
<proteinExistence type="inferred from homology"/>
<evidence type="ECO:0000259" key="15">
    <source>
        <dbReference type="PROSITE" id="PS50835"/>
    </source>
</evidence>
<dbReference type="GO" id="GO:0033691">
    <property type="term" value="F:sialic acid binding"/>
    <property type="evidence" value="ECO:0007669"/>
    <property type="project" value="Ensembl"/>
</dbReference>
<evidence type="ECO:0000256" key="12">
    <source>
        <dbReference type="SAM" id="MobiDB-lite"/>
    </source>
</evidence>
<reference evidence="17 18" key="1">
    <citation type="submission" date="2025-04" db="UniProtKB">
        <authorList>
            <consortium name="RefSeq"/>
        </authorList>
    </citation>
    <scope>IDENTIFICATION</scope>
</reference>
<dbReference type="InterPro" id="IPR036179">
    <property type="entry name" value="Ig-like_dom_sf"/>
</dbReference>
<evidence type="ECO:0000256" key="8">
    <source>
        <dbReference type="ARBA" id="ARBA00023157"/>
    </source>
</evidence>
<dbReference type="InterPro" id="IPR003599">
    <property type="entry name" value="Ig_sub"/>
</dbReference>
<dbReference type="InterPro" id="IPR013098">
    <property type="entry name" value="Ig_I-set"/>
</dbReference>
<evidence type="ECO:0000256" key="10">
    <source>
        <dbReference type="ARBA" id="ARBA00023319"/>
    </source>
</evidence>
<dbReference type="Pfam" id="PF07686">
    <property type="entry name" value="V-set"/>
    <property type="match status" value="1"/>
</dbReference>
<dbReference type="SMART" id="SM00409">
    <property type="entry name" value="IG"/>
    <property type="match status" value="3"/>
</dbReference>
<evidence type="ECO:0000256" key="9">
    <source>
        <dbReference type="ARBA" id="ARBA00023180"/>
    </source>
</evidence>
<dbReference type="InterPro" id="IPR007110">
    <property type="entry name" value="Ig-like_dom"/>
</dbReference>
<evidence type="ECO:0000313" key="17">
    <source>
        <dbReference type="RefSeq" id="XP_021023157.1"/>
    </source>
</evidence>
<feature type="transmembrane region" description="Helical" evidence="13">
    <location>
        <begin position="440"/>
        <end position="462"/>
    </location>
</feature>
<dbReference type="GO" id="GO:0005886">
    <property type="term" value="C:plasma membrane"/>
    <property type="evidence" value="ECO:0007669"/>
    <property type="project" value="TreeGrafter"/>
</dbReference>